<gene>
    <name evidence="1" type="ORF">F5144DRAFT_282373</name>
</gene>
<reference evidence="1 2" key="1">
    <citation type="journal article" date="2021" name="Nat. Commun.">
        <title>Genetic determinants of endophytism in the Arabidopsis root mycobiome.</title>
        <authorList>
            <person name="Mesny F."/>
            <person name="Miyauchi S."/>
            <person name="Thiergart T."/>
            <person name="Pickel B."/>
            <person name="Atanasova L."/>
            <person name="Karlsson M."/>
            <person name="Huettel B."/>
            <person name="Barry K.W."/>
            <person name="Haridas S."/>
            <person name="Chen C."/>
            <person name="Bauer D."/>
            <person name="Andreopoulos W."/>
            <person name="Pangilinan J."/>
            <person name="LaButti K."/>
            <person name="Riley R."/>
            <person name="Lipzen A."/>
            <person name="Clum A."/>
            <person name="Drula E."/>
            <person name="Henrissat B."/>
            <person name="Kohler A."/>
            <person name="Grigoriev I.V."/>
            <person name="Martin F.M."/>
            <person name="Hacquard S."/>
        </authorList>
    </citation>
    <scope>NUCLEOTIDE SEQUENCE [LARGE SCALE GENOMIC DNA]</scope>
    <source>
        <strain evidence="1 2">MPI-SDFR-AT-0079</strain>
    </source>
</reference>
<name>A0ACB7P5Y5_9PEZI</name>
<protein>
    <submittedName>
        <fullName evidence="1">Transferase CAF17, mitochondrial</fullName>
    </submittedName>
</protein>
<dbReference type="Proteomes" id="UP000724584">
    <property type="component" value="Unassembled WGS sequence"/>
</dbReference>
<organism evidence="1 2">
    <name type="scientific">Chaetomium tenue</name>
    <dbReference type="NCBI Taxonomy" id="1854479"/>
    <lineage>
        <taxon>Eukaryota</taxon>
        <taxon>Fungi</taxon>
        <taxon>Dikarya</taxon>
        <taxon>Ascomycota</taxon>
        <taxon>Pezizomycotina</taxon>
        <taxon>Sordariomycetes</taxon>
        <taxon>Sordariomycetidae</taxon>
        <taxon>Sordariales</taxon>
        <taxon>Chaetomiaceae</taxon>
        <taxon>Chaetomium</taxon>
    </lineage>
</organism>
<comment type="caution">
    <text evidence="1">The sequence shown here is derived from an EMBL/GenBank/DDBJ whole genome shotgun (WGS) entry which is preliminary data.</text>
</comment>
<dbReference type="EMBL" id="JAGIZQ010000005">
    <property type="protein sequence ID" value="KAH6627725.1"/>
    <property type="molecule type" value="Genomic_DNA"/>
</dbReference>
<sequence>MQPARRVVTSTVRLRGPGGVSGVFTCRGCLTRTPPAQQRRGLSGSAPRNAAPPGLYPAGISELSSRKLISVSGPDAAKYLQGVITANLTPGYAGPNPTSEHLRSDAGFYAAFLTAQGRILHDVFIYRDVRDTAHPAGHSWLVEVDAAEADRLQKHIKRYKLRAKFDVRLLDEGEGRVWHAWDDANPSSLTTPQPSSSSNSSTTIITTPDNRAPNLGHRLLTFSLPTPTLPLPTLPETAYRLRRYQHGIAEGQTELLHNTALPHESNLDATGAVDFRKGCYVGQELTIRTEHRGVVRKRVLPCVLYPDVGTEGVVPEGVGFRADVGVEGVTAEMVPKEASIGRVGKKGRSAGKWLSGVGNLGLALCRLEIMTDVVLPGETGGTGFVEGDEFVVGLGGNGEEGGEGKKVRIKAFVPDWLRTALASKEGH</sequence>
<accession>A0ACB7P5Y5</accession>
<keyword evidence="1" id="KW-0808">Transferase</keyword>
<keyword evidence="2" id="KW-1185">Reference proteome</keyword>
<evidence type="ECO:0000313" key="1">
    <source>
        <dbReference type="EMBL" id="KAH6627725.1"/>
    </source>
</evidence>
<evidence type="ECO:0000313" key="2">
    <source>
        <dbReference type="Proteomes" id="UP000724584"/>
    </source>
</evidence>
<proteinExistence type="predicted"/>